<gene>
    <name evidence="6" type="ORF">ACFOOQ_12940</name>
</gene>
<keyword evidence="3 4" id="KW-0472">Membrane</keyword>
<dbReference type="InterPro" id="IPR020846">
    <property type="entry name" value="MFS_dom"/>
</dbReference>
<dbReference type="PROSITE" id="PS50850">
    <property type="entry name" value="MFS"/>
    <property type="match status" value="1"/>
</dbReference>
<proteinExistence type="predicted"/>
<evidence type="ECO:0000256" key="1">
    <source>
        <dbReference type="ARBA" id="ARBA00022692"/>
    </source>
</evidence>
<feature type="transmembrane region" description="Helical" evidence="4">
    <location>
        <begin position="285"/>
        <end position="304"/>
    </location>
</feature>
<dbReference type="CDD" id="cd17324">
    <property type="entry name" value="MFS_NepI_like"/>
    <property type="match status" value="1"/>
</dbReference>
<dbReference type="PANTHER" id="PTHR42910">
    <property type="entry name" value="TRANSPORTER SCO4007-RELATED"/>
    <property type="match status" value="1"/>
</dbReference>
<accession>A0ABV7VIU8</accession>
<feature type="transmembrane region" description="Helical" evidence="4">
    <location>
        <begin position="172"/>
        <end position="192"/>
    </location>
</feature>
<dbReference type="SUPFAM" id="SSF103473">
    <property type="entry name" value="MFS general substrate transporter"/>
    <property type="match status" value="1"/>
</dbReference>
<feature type="transmembrane region" description="Helical" evidence="4">
    <location>
        <begin position="142"/>
        <end position="160"/>
    </location>
</feature>
<feature type="transmembrane region" description="Helical" evidence="4">
    <location>
        <begin position="54"/>
        <end position="73"/>
    </location>
</feature>
<dbReference type="RefSeq" id="WP_379727109.1">
    <property type="nucleotide sequence ID" value="NZ_JBHRYJ010000002.1"/>
</dbReference>
<dbReference type="Pfam" id="PF07690">
    <property type="entry name" value="MFS_1"/>
    <property type="match status" value="1"/>
</dbReference>
<organism evidence="6 7">
    <name type="scientific">Ferrovibrio xuzhouensis</name>
    <dbReference type="NCBI Taxonomy" id="1576914"/>
    <lineage>
        <taxon>Bacteria</taxon>
        <taxon>Pseudomonadati</taxon>
        <taxon>Pseudomonadota</taxon>
        <taxon>Alphaproteobacteria</taxon>
        <taxon>Rhodospirillales</taxon>
        <taxon>Rhodospirillaceae</taxon>
        <taxon>Ferrovibrio</taxon>
    </lineage>
</organism>
<dbReference type="PANTHER" id="PTHR42910:SF1">
    <property type="entry name" value="MAJOR FACILITATOR SUPERFAMILY (MFS) PROFILE DOMAIN-CONTAINING PROTEIN"/>
    <property type="match status" value="1"/>
</dbReference>
<evidence type="ECO:0000256" key="3">
    <source>
        <dbReference type="ARBA" id="ARBA00023136"/>
    </source>
</evidence>
<evidence type="ECO:0000313" key="6">
    <source>
        <dbReference type="EMBL" id="MFC3676456.1"/>
    </source>
</evidence>
<keyword evidence="2 4" id="KW-1133">Transmembrane helix</keyword>
<feature type="transmembrane region" description="Helical" evidence="4">
    <location>
        <begin position="109"/>
        <end position="130"/>
    </location>
</feature>
<dbReference type="EMBL" id="JBHRYJ010000002">
    <property type="protein sequence ID" value="MFC3676456.1"/>
    <property type="molecule type" value="Genomic_DNA"/>
</dbReference>
<reference evidence="7" key="1">
    <citation type="journal article" date="2019" name="Int. J. Syst. Evol. Microbiol.">
        <title>The Global Catalogue of Microorganisms (GCM) 10K type strain sequencing project: providing services to taxonomists for standard genome sequencing and annotation.</title>
        <authorList>
            <consortium name="The Broad Institute Genomics Platform"/>
            <consortium name="The Broad Institute Genome Sequencing Center for Infectious Disease"/>
            <person name="Wu L."/>
            <person name="Ma J."/>
        </authorList>
    </citation>
    <scope>NUCLEOTIDE SEQUENCE [LARGE SCALE GENOMIC DNA]</scope>
    <source>
        <strain evidence="7">KCTC 42182</strain>
    </source>
</reference>
<dbReference type="Gene3D" id="1.20.1250.20">
    <property type="entry name" value="MFS general substrate transporter like domains"/>
    <property type="match status" value="1"/>
</dbReference>
<sequence length="402" mass="42482">MTDTALPAQDKPVAMTGFLTFVFAIGCGLTAANLYYAQPLIGLIAPDIGLSDTLAGFVVTFTQIGYGLALLLIAPLGDKLENRRLIMVTLVAAAIALAGMAFTRHPVPFLAAAFMIGLTSVGAQLLVPFAAHLAPDHRRGRIIGNIMSGLMLGILLARPLSSWLTSLFGWRAVFEIMAVAMLVLAALLGLLLPKRQPNTKLSYGGILHSLFGLLRTNRILQRRTAYHVPLFCAFSLFWTSVPLLLAGPDFGLTQRGIALFALAGAAGAVAAPIAGRWADRGWGRFTTGLAMTLVALAFPMAWIAAEIHSLPLLVLAGITLDFGVQANLVTGQRALFAQAAEARSRLNGIYIASFFFGGAAGSVLASATYTHGGWTVTTATGLVLPLLSLLFFATEFRRGSTA</sequence>
<feature type="domain" description="Major facilitator superfamily (MFS) profile" evidence="5">
    <location>
        <begin position="19"/>
        <end position="397"/>
    </location>
</feature>
<dbReference type="InterPro" id="IPR011701">
    <property type="entry name" value="MFS"/>
</dbReference>
<feature type="transmembrane region" description="Helical" evidence="4">
    <location>
        <begin position="349"/>
        <end position="367"/>
    </location>
</feature>
<comment type="caution">
    <text evidence="6">The sequence shown here is derived from an EMBL/GenBank/DDBJ whole genome shotgun (WGS) entry which is preliminary data.</text>
</comment>
<keyword evidence="7" id="KW-1185">Reference proteome</keyword>
<evidence type="ECO:0000256" key="2">
    <source>
        <dbReference type="ARBA" id="ARBA00022989"/>
    </source>
</evidence>
<feature type="transmembrane region" description="Helical" evidence="4">
    <location>
        <begin position="310"/>
        <end position="329"/>
    </location>
</feature>
<feature type="transmembrane region" description="Helical" evidence="4">
    <location>
        <begin position="12"/>
        <end position="34"/>
    </location>
</feature>
<evidence type="ECO:0000259" key="5">
    <source>
        <dbReference type="PROSITE" id="PS50850"/>
    </source>
</evidence>
<feature type="transmembrane region" description="Helical" evidence="4">
    <location>
        <begin position="257"/>
        <end position="278"/>
    </location>
</feature>
<feature type="transmembrane region" description="Helical" evidence="4">
    <location>
        <begin position="225"/>
        <end position="245"/>
    </location>
</feature>
<dbReference type="InterPro" id="IPR036259">
    <property type="entry name" value="MFS_trans_sf"/>
</dbReference>
<evidence type="ECO:0000313" key="7">
    <source>
        <dbReference type="Proteomes" id="UP001595711"/>
    </source>
</evidence>
<evidence type="ECO:0000256" key="4">
    <source>
        <dbReference type="SAM" id="Phobius"/>
    </source>
</evidence>
<name>A0ABV7VIU8_9PROT</name>
<dbReference type="Proteomes" id="UP001595711">
    <property type="component" value="Unassembled WGS sequence"/>
</dbReference>
<feature type="transmembrane region" description="Helical" evidence="4">
    <location>
        <begin position="373"/>
        <end position="393"/>
    </location>
</feature>
<protein>
    <submittedName>
        <fullName evidence="6">MFS transporter</fullName>
    </submittedName>
</protein>
<keyword evidence="1 4" id="KW-0812">Transmembrane</keyword>
<feature type="transmembrane region" description="Helical" evidence="4">
    <location>
        <begin position="85"/>
        <end position="103"/>
    </location>
</feature>